<evidence type="ECO:0000313" key="3">
    <source>
        <dbReference type="EMBL" id="GFO14005.1"/>
    </source>
</evidence>
<proteinExistence type="predicted"/>
<feature type="compositionally biased region" description="Basic and acidic residues" evidence="1">
    <location>
        <begin position="453"/>
        <end position="473"/>
    </location>
</feature>
<dbReference type="Proteomes" id="UP000735302">
    <property type="component" value="Unassembled WGS sequence"/>
</dbReference>
<feature type="compositionally biased region" description="Basic and acidic residues" evidence="1">
    <location>
        <begin position="431"/>
        <end position="443"/>
    </location>
</feature>
<sequence length="584" mass="63703">MADWGWGFSATELRDLIQDYVKANKMDTQFLDGLPGSDWMANFLQRHPEISRRTTEHLSRGRKEAEDPEILAHWFALLDEILTKAGVKDHPHQIFNADESGFVTDPKSDIVLARRGARRVNQTIGGSGKEQITVNCAGSAADNALPPYIVYKGKNLYRDWVQGAPAGSLFNTSLNGWMESEHFFEWFKEQFLTNTQELSNLSRILIFDGHLSHLSVEIVKCARKNNVVLLRLPAKLTHLLQPFDKTVFRPVKQQWQRLLKQHARTHRGPVSKAMFPKLLKELYETSFSADVIQSGFRSTGICPFNPNAVKLDLNNPVPSTGDIAVLGPANSTSVEPRPSTVSAESHPSSSTSTAPPSTASAESHPSTSSTPTAANLQTSSAAADSGPSSSTEANQPTLKAANRPPSTLGTPTPSSASQYSSDPTDVRPIPAKKETRQSLAEKRHYWRMSKRGQRAEKTKEELSAIYKKDNDKRRDRRCAAVTKIVPNLPTTSEFAPALAPSCAVSLPLTIDAAPTPPLTTVATPIPPPTSEAAPTPPPILQFPTSGHSSTLISGVDNTPAPCSPSPTKDSKYSSLKRVKKSLPN</sequence>
<dbReference type="AlphaFoldDB" id="A0AAV4B071"/>
<gene>
    <name evidence="3" type="ORF">PoB_004051000</name>
</gene>
<evidence type="ECO:0000313" key="4">
    <source>
        <dbReference type="Proteomes" id="UP000735302"/>
    </source>
</evidence>
<dbReference type="InterPro" id="IPR036397">
    <property type="entry name" value="RNaseH_sf"/>
</dbReference>
<dbReference type="GO" id="GO:0005634">
    <property type="term" value="C:nucleus"/>
    <property type="evidence" value="ECO:0007669"/>
    <property type="project" value="TreeGrafter"/>
</dbReference>
<keyword evidence="4" id="KW-1185">Reference proteome</keyword>
<feature type="region of interest" description="Disordered" evidence="1">
    <location>
        <begin position="519"/>
        <end position="584"/>
    </location>
</feature>
<dbReference type="InterPro" id="IPR050863">
    <property type="entry name" value="CenT-Element_Derived"/>
</dbReference>
<evidence type="ECO:0000259" key="2">
    <source>
        <dbReference type="Pfam" id="PF03184"/>
    </source>
</evidence>
<feature type="compositionally biased region" description="Low complexity" evidence="1">
    <location>
        <begin position="404"/>
        <end position="417"/>
    </location>
</feature>
<feature type="compositionally biased region" description="Low complexity" evidence="1">
    <location>
        <begin position="338"/>
        <end position="390"/>
    </location>
</feature>
<feature type="region of interest" description="Disordered" evidence="1">
    <location>
        <begin position="322"/>
        <end position="476"/>
    </location>
</feature>
<reference evidence="3 4" key="1">
    <citation type="journal article" date="2021" name="Elife">
        <title>Chloroplast acquisition without the gene transfer in kleptoplastic sea slugs, Plakobranchus ocellatus.</title>
        <authorList>
            <person name="Maeda T."/>
            <person name="Takahashi S."/>
            <person name="Yoshida T."/>
            <person name="Shimamura S."/>
            <person name="Takaki Y."/>
            <person name="Nagai Y."/>
            <person name="Toyoda A."/>
            <person name="Suzuki Y."/>
            <person name="Arimoto A."/>
            <person name="Ishii H."/>
            <person name="Satoh N."/>
            <person name="Nishiyama T."/>
            <person name="Hasebe M."/>
            <person name="Maruyama T."/>
            <person name="Minagawa J."/>
            <person name="Obokata J."/>
            <person name="Shigenobu S."/>
        </authorList>
    </citation>
    <scope>NUCLEOTIDE SEQUENCE [LARGE SCALE GENOMIC DNA]</scope>
</reference>
<name>A0AAV4B071_9GAST</name>
<dbReference type="EMBL" id="BLXT01004521">
    <property type="protein sequence ID" value="GFO14005.1"/>
    <property type="molecule type" value="Genomic_DNA"/>
</dbReference>
<protein>
    <submittedName>
        <fullName evidence="3">Pogo transposable element with krab domain</fullName>
    </submittedName>
</protein>
<comment type="caution">
    <text evidence="3">The sequence shown here is derived from an EMBL/GenBank/DDBJ whole genome shotgun (WGS) entry which is preliminary data.</text>
</comment>
<dbReference type="Pfam" id="PF03184">
    <property type="entry name" value="DDE_1"/>
    <property type="match status" value="1"/>
</dbReference>
<dbReference type="GO" id="GO:0003677">
    <property type="term" value="F:DNA binding"/>
    <property type="evidence" value="ECO:0007669"/>
    <property type="project" value="TreeGrafter"/>
</dbReference>
<organism evidence="3 4">
    <name type="scientific">Plakobranchus ocellatus</name>
    <dbReference type="NCBI Taxonomy" id="259542"/>
    <lineage>
        <taxon>Eukaryota</taxon>
        <taxon>Metazoa</taxon>
        <taxon>Spiralia</taxon>
        <taxon>Lophotrochozoa</taxon>
        <taxon>Mollusca</taxon>
        <taxon>Gastropoda</taxon>
        <taxon>Heterobranchia</taxon>
        <taxon>Euthyneura</taxon>
        <taxon>Panpulmonata</taxon>
        <taxon>Sacoglossa</taxon>
        <taxon>Placobranchoidea</taxon>
        <taxon>Plakobranchidae</taxon>
        <taxon>Plakobranchus</taxon>
    </lineage>
</organism>
<evidence type="ECO:0000256" key="1">
    <source>
        <dbReference type="SAM" id="MobiDB-lite"/>
    </source>
</evidence>
<dbReference type="PANTHER" id="PTHR19303:SF74">
    <property type="entry name" value="POGO TRANSPOSABLE ELEMENT WITH KRAB DOMAIN"/>
    <property type="match status" value="1"/>
</dbReference>
<feature type="domain" description="DDE-1" evidence="2">
    <location>
        <begin position="131"/>
        <end position="264"/>
    </location>
</feature>
<feature type="compositionally biased region" description="Basic residues" evidence="1">
    <location>
        <begin position="574"/>
        <end position="584"/>
    </location>
</feature>
<feature type="compositionally biased region" description="Polar residues" evidence="1">
    <location>
        <begin position="542"/>
        <end position="556"/>
    </location>
</feature>
<dbReference type="Gene3D" id="3.30.420.10">
    <property type="entry name" value="Ribonuclease H-like superfamily/Ribonuclease H"/>
    <property type="match status" value="1"/>
</dbReference>
<feature type="compositionally biased region" description="Pro residues" evidence="1">
    <location>
        <begin position="524"/>
        <end position="540"/>
    </location>
</feature>
<dbReference type="InterPro" id="IPR004875">
    <property type="entry name" value="DDE_SF_endonuclease_dom"/>
</dbReference>
<dbReference type="PANTHER" id="PTHR19303">
    <property type="entry name" value="TRANSPOSON"/>
    <property type="match status" value="1"/>
</dbReference>
<accession>A0AAV4B071</accession>